<dbReference type="Proteomes" id="UP000199034">
    <property type="component" value="Unassembled WGS sequence"/>
</dbReference>
<reference evidence="2 3" key="1">
    <citation type="submission" date="2016-10" db="EMBL/GenBank/DDBJ databases">
        <authorList>
            <person name="de Groot N.N."/>
        </authorList>
    </citation>
    <scope>NUCLEOTIDE SEQUENCE [LARGE SCALE GENOMIC DNA]</scope>
    <source>
        <strain evidence="2 3">CGMCC 4.6858</strain>
    </source>
</reference>
<keyword evidence="3" id="KW-1185">Reference proteome</keyword>
<dbReference type="InterPro" id="IPR019692">
    <property type="entry name" value="CFP-6_PH"/>
</dbReference>
<dbReference type="STRING" id="1045774.SAMN05421872_105345"/>
<feature type="domain" description="Low molecular weight protein antigen 6 PH" evidence="1">
    <location>
        <begin position="80"/>
        <end position="149"/>
    </location>
</feature>
<evidence type="ECO:0000313" key="2">
    <source>
        <dbReference type="EMBL" id="SDD06043.1"/>
    </source>
</evidence>
<dbReference type="RefSeq" id="WP_090855499.1">
    <property type="nucleotide sequence ID" value="NZ_FMZM01000005.1"/>
</dbReference>
<proteinExistence type="predicted"/>
<evidence type="ECO:0000313" key="3">
    <source>
        <dbReference type="Proteomes" id="UP000199034"/>
    </source>
</evidence>
<gene>
    <name evidence="2" type="ORF">SAMN05421872_105345</name>
</gene>
<dbReference type="Pfam" id="PF10756">
    <property type="entry name" value="bPH_6"/>
    <property type="match status" value="1"/>
</dbReference>
<dbReference type="AlphaFoldDB" id="A0A1G6RNR8"/>
<sequence length="158" mass="17020">MPAGSEPAAAPDHAVSLPHTWRPLGPRIAGAAGGTLLLALFLAAWFAFDDETRARFTAIQIGTLTVLWLLGATAMNALVRSRVVAERDRLVVVNGYRRHELDWAQVIAVRLPPGAPWVTLDLADGETLSAMGIQGSDGQRATRAVRQLRALVDQPPNR</sequence>
<evidence type="ECO:0000259" key="1">
    <source>
        <dbReference type="Pfam" id="PF10756"/>
    </source>
</evidence>
<dbReference type="EMBL" id="FMZM01000005">
    <property type="protein sequence ID" value="SDD06043.1"/>
    <property type="molecule type" value="Genomic_DNA"/>
</dbReference>
<dbReference type="OrthoDB" id="3824918at2"/>
<protein>
    <submittedName>
        <fullName evidence="2">PH domain-containing protein</fullName>
    </submittedName>
</protein>
<organism evidence="2 3">
    <name type="scientific">Nocardioides lianchengensis</name>
    <dbReference type="NCBI Taxonomy" id="1045774"/>
    <lineage>
        <taxon>Bacteria</taxon>
        <taxon>Bacillati</taxon>
        <taxon>Actinomycetota</taxon>
        <taxon>Actinomycetes</taxon>
        <taxon>Propionibacteriales</taxon>
        <taxon>Nocardioidaceae</taxon>
        <taxon>Nocardioides</taxon>
    </lineage>
</organism>
<accession>A0A1G6RNR8</accession>
<name>A0A1G6RNR8_9ACTN</name>